<accession>A0AA38ME62</accession>
<keyword evidence="3" id="KW-1185">Reference proteome</keyword>
<evidence type="ECO:0000256" key="1">
    <source>
        <dbReference type="ARBA" id="ARBA00022729"/>
    </source>
</evidence>
<reference evidence="2" key="1">
    <citation type="journal article" date="2023" name="G3 (Bethesda)">
        <title>Whole genome assemblies of Zophobas morio and Tenebrio molitor.</title>
        <authorList>
            <person name="Kaur S."/>
            <person name="Stinson S.A."/>
            <person name="diCenzo G.C."/>
        </authorList>
    </citation>
    <scope>NUCLEOTIDE SEQUENCE</scope>
    <source>
        <strain evidence="2">QUZm001</strain>
    </source>
</reference>
<dbReference type="InterPro" id="IPR036846">
    <property type="entry name" value="GM2-AP_sf"/>
</dbReference>
<evidence type="ECO:0000313" key="2">
    <source>
        <dbReference type="EMBL" id="KAJ3652881.1"/>
    </source>
</evidence>
<evidence type="ECO:0000313" key="3">
    <source>
        <dbReference type="Proteomes" id="UP001168821"/>
    </source>
</evidence>
<name>A0AA38ME62_9CUCU</name>
<dbReference type="Proteomes" id="UP001168821">
    <property type="component" value="Unassembled WGS sequence"/>
</dbReference>
<dbReference type="PANTHER" id="PTHR21112">
    <property type="entry name" value="CHEMOSENSORY PROTEIN A 29A-RELATED"/>
    <property type="match status" value="1"/>
</dbReference>
<dbReference type="AlphaFoldDB" id="A0AA38ME62"/>
<sequence length="167" mass="19192">MKNKYIVDLESAYLCPDNNQLEIPVRKYRVDRLNRTHRALSVDFSLARPLDNTVEAVVLMEKESDGGWINLPVFPYQRDPCRKVMDSSLDQAKLLFIKFARALGAQHPEKCDIPAGKYSVDRYPLDLTSTVPFWTGRFRSTLVVRNVKDKKKILCLGSLVNFKELSD</sequence>
<dbReference type="EMBL" id="JALNTZ010000005">
    <property type="protein sequence ID" value="KAJ3652881.1"/>
    <property type="molecule type" value="Genomic_DNA"/>
</dbReference>
<comment type="caution">
    <text evidence="2">The sequence shown here is derived from an EMBL/GenBank/DDBJ whole genome shotgun (WGS) entry which is preliminary data.</text>
</comment>
<gene>
    <name evidence="2" type="ORF">Zmor_018809</name>
</gene>
<dbReference type="PANTHER" id="PTHR21112:SF0">
    <property type="entry name" value="CHEMOSENSORY PROTEIN A 29A-RELATED"/>
    <property type="match status" value="1"/>
</dbReference>
<dbReference type="Gene3D" id="2.70.220.10">
    <property type="entry name" value="Ganglioside GM2 activator"/>
    <property type="match status" value="1"/>
</dbReference>
<protein>
    <submittedName>
        <fullName evidence="2">Uncharacterized protein</fullName>
    </submittedName>
</protein>
<organism evidence="2 3">
    <name type="scientific">Zophobas morio</name>
    <dbReference type="NCBI Taxonomy" id="2755281"/>
    <lineage>
        <taxon>Eukaryota</taxon>
        <taxon>Metazoa</taxon>
        <taxon>Ecdysozoa</taxon>
        <taxon>Arthropoda</taxon>
        <taxon>Hexapoda</taxon>
        <taxon>Insecta</taxon>
        <taxon>Pterygota</taxon>
        <taxon>Neoptera</taxon>
        <taxon>Endopterygota</taxon>
        <taxon>Coleoptera</taxon>
        <taxon>Polyphaga</taxon>
        <taxon>Cucujiformia</taxon>
        <taxon>Tenebrionidae</taxon>
        <taxon>Zophobas</taxon>
    </lineage>
</organism>
<proteinExistence type="predicted"/>
<keyword evidence="1" id="KW-0732">Signal</keyword>